<evidence type="ECO:0000313" key="1">
    <source>
        <dbReference type="EMBL" id="PNF58200.1"/>
    </source>
</evidence>
<dbReference type="InterPro" id="IPR052931">
    <property type="entry name" value="Prophage_regulatory_activator"/>
</dbReference>
<dbReference type="Proteomes" id="UP000236003">
    <property type="component" value="Unassembled WGS sequence"/>
</dbReference>
<dbReference type="PANTHER" id="PTHR36154:SF1">
    <property type="entry name" value="DNA-BINDING TRANSCRIPTIONAL ACTIVATOR ALPA"/>
    <property type="match status" value="1"/>
</dbReference>
<reference evidence="1 2" key="1">
    <citation type="submission" date="2018-01" db="EMBL/GenBank/DDBJ databases">
        <title>Denitrification phenotypes of diverse strains of Pseudomonas stutzeri.</title>
        <authorList>
            <person name="Milligan D.A."/>
            <person name="Bergaust L."/>
            <person name="Bakken L.R."/>
            <person name="Frostegard A."/>
        </authorList>
    </citation>
    <scope>NUCLEOTIDE SEQUENCE [LARGE SCALE GENOMIC DNA]</scope>
    <source>
        <strain evidence="1 2">CCUG 44592</strain>
    </source>
</reference>
<evidence type="ECO:0000313" key="2">
    <source>
        <dbReference type="Proteomes" id="UP000236003"/>
    </source>
</evidence>
<dbReference type="EMBL" id="POUM01000017">
    <property type="protein sequence ID" value="PNF58200.1"/>
    <property type="molecule type" value="Genomic_DNA"/>
</dbReference>
<gene>
    <name evidence="1" type="ORF">CXK99_18155</name>
</gene>
<proteinExistence type="predicted"/>
<dbReference type="Pfam" id="PF05930">
    <property type="entry name" value="Phage_AlpA"/>
    <property type="match status" value="1"/>
</dbReference>
<dbReference type="InterPro" id="IPR010260">
    <property type="entry name" value="AlpA"/>
</dbReference>
<dbReference type="PANTHER" id="PTHR36154">
    <property type="entry name" value="DNA-BINDING TRANSCRIPTIONAL ACTIVATOR ALPA"/>
    <property type="match status" value="1"/>
</dbReference>
<dbReference type="AlphaFoldDB" id="A0A2N8RAS5"/>
<name>A0A2N8RAS5_STUST</name>
<accession>A0A2N8RAS5</accession>
<comment type="caution">
    <text evidence="1">The sequence shown here is derived from an EMBL/GenBank/DDBJ whole genome shotgun (WGS) entry which is preliminary data.</text>
</comment>
<organism evidence="1 2">
    <name type="scientific">Stutzerimonas stutzeri</name>
    <name type="common">Pseudomonas stutzeri</name>
    <dbReference type="NCBI Taxonomy" id="316"/>
    <lineage>
        <taxon>Bacteria</taxon>
        <taxon>Pseudomonadati</taxon>
        <taxon>Pseudomonadota</taxon>
        <taxon>Gammaproteobacteria</taxon>
        <taxon>Pseudomonadales</taxon>
        <taxon>Pseudomonadaceae</taxon>
        <taxon>Stutzerimonas</taxon>
    </lineage>
</organism>
<protein>
    <submittedName>
        <fullName evidence="1">AlpA family transcriptional regulator</fullName>
    </submittedName>
</protein>
<sequence>MGMIRMRQLIQLIPVSKATIYDWMNPSSPRYDETFPRPVKLSVGARGGAVGWSNAAVMGWIAARMSSQKLYDLSK</sequence>